<protein>
    <submittedName>
        <fullName evidence="1">Uncharacterized protein</fullName>
    </submittedName>
</protein>
<dbReference type="AlphaFoldDB" id="G7WJR6"/>
<keyword evidence="2" id="KW-1185">Reference proteome</keyword>
<reference evidence="1 2" key="2">
    <citation type="journal article" date="2012" name="J. Bacteriol.">
        <title>Complete genome sequences of Desulfosporosinus orientis DSM765T, Desulfosporosinus youngiae DSM17734T, Desulfosporosinus meridiei DSM13257T, and Desulfosporosinus acidiphilus DSM22704T.</title>
        <authorList>
            <person name="Pester M."/>
            <person name="Brambilla E."/>
            <person name="Alazard D."/>
            <person name="Rattei T."/>
            <person name="Weinmaier T."/>
            <person name="Han J."/>
            <person name="Lucas S."/>
            <person name="Lapidus A."/>
            <person name="Cheng J.F."/>
            <person name="Goodwin L."/>
            <person name="Pitluck S."/>
            <person name="Peters L."/>
            <person name="Ovchinnikova G."/>
            <person name="Teshima H."/>
            <person name="Detter J.C."/>
            <person name="Han C.S."/>
            <person name="Tapia R."/>
            <person name="Land M.L."/>
            <person name="Hauser L."/>
            <person name="Kyrpides N.C."/>
            <person name="Ivanova N.N."/>
            <person name="Pagani I."/>
            <person name="Huntmann M."/>
            <person name="Wei C.L."/>
            <person name="Davenport K.W."/>
            <person name="Daligault H."/>
            <person name="Chain P.S."/>
            <person name="Chen A."/>
            <person name="Mavromatis K."/>
            <person name="Markowitz V."/>
            <person name="Szeto E."/>
            <person name="Mikhailova N."/>
            <person name="Pati A."/>
            <person name="Wagner M."/>
            <person name="Woyke T."/>
            <person name="Ollivier B."/>
            <person name="Klenk H.P."/>
            <person name="Spring S."/>
            <person name="Loy A."/>
        </authorList>
    </citation>
    <scope>NUCLEOTIDE SEQUENCE [LARGE SCALE GENOMIC DNA]</scope>
    <source>
        <strain evidence="2">ATCC 19365 / DSM 765 / NCIMB 8382 / VKM B-1628</strain>
    </source>
</reference>
<dbReference type="KEGG" id="dor:Desor_5114"/>
<name>G7WJR6_DESOD</name>
<evidence type="ECO:0000313" key="2">
    <source>
        <dbReference type="Proteomes" id="UP000006346"/>
    </source>
</evidence>
<reference evidence="2" key="1">
    <citation type="submission" date="2011-11" db="EMBL/GenBank/DDBJ databases">
        <title>Complete sequence of Desulfosporosinus orientis DSM 765.</title>
        <authorList>
            <person name="Lucas S."/>
            <person name="Han J."/>
            <person name="Lapidus A."/>
            <person name="Cheng J.-F."/>
            <person name="Goodwin L."/>
            <person name="Pitluck S."/>
            <person name="Peters L."/>
            <person name="Ovchinnikova G."/>
            <person name="Teshima H."/>
            <person name="Detter J.C."/>
            <person name="Han C."/>
            <person name="Tapia R."/>
            <person name="Land M."/>
            <person name="Hauser L."/>
            <person name="Kyrpides N."/>
            <person name="Ivanova N."/>
            <person name="Pagani I."/>
            <person name="Pester M."/>
            <person name="Spring S."/>
            <person name="Ollivier B."/>
            <person name="Rattei T."/>
            <person name="Klenk H.-P."/>
            <person name="Wagner M."/>
            <person name="Loy A."/>
            <person name="Woyke T."/>
        </authorList>
    </citation>
    <scope>NUCLEOTIDE SEQUENCE [LARGE SCALE GENOMIC DNA]</scope>
    <source>
        <strain evidence="2">ATCC 19365 / DSM 765 / NCIMB 8382 / VKM B-1628</strain>
    </source>
</reference>
<gene>
    <name evidence="1" type="ordered locus">Desor_5114</name>
</gene>
<evidence type="ECO:0000313" key="1">
    <source>
        <dbReference type="EMBL" id="AET70503.1"/>
    </source>
</evidence>
<dbReference type="HOGENOM" id="CLU_3396183_0_0_9"/>
<dbReference type="EMBL" id="CP003108">
    <property type="protein sequence ID" value="AET70503.1"/>
    <property type="molecule type" value="Genomic_DNA"/>
</dbReference>
<accession>G7WJR6</accession>
<organism evidence="1 2">
    <name type="scientific">Desulfosporosinus orientis (strain ATCC 19365 / DSM 765 / NCIMB 8382 / VKM B-1628 / Singapore I)</name>
    <name type="common">Desulfotomaculum orientis</name>
    <dbReference type="NCBI Taxonomy" id="768706"/>
    <lineage>
        <taxon>Bacteria</taxon>
        <taxon>Bacillati</taxon>
        <taxon>Bacillota</taxon>
        <taxon>Clostridia</taxon>
        <taxon>Eubacteriales</taxon>
        <taxon>Desulfitobacteriaceae</taxon>
        <taxon>Desulfosporosinus</taxon>
    </lineage>
</organism>
<proteinExistence type="predicted"/>
<sequence length="31" mass="3727">MLKKVIGRLEGKLGKLWQLLEKWQMNIMTCH</sequence>
<dbReference type="Proteomes" id="UP000006346">
    <property type="component" value="Chromosome"/>
</dbReference>